<reference evidence="2 3" key="1">
    <citation type="submission" date="2024-01" db="EMBL/GenBank/DDBJ databases">
        <title>The complete chloroplast genome sequence of Lithospermum erythrorhizon: insights into the phylogenetic relationship among Boraginaceae species and the maternal lineages of purple gromwells.</title>
        <authorList>
            <person name="Okada T."/>
            <person name="Watanabe K."/>
        </authorList>
    </citation>
    <scope>NUCLEOTIDE SEQUENCE [LARGE SCALE GENOMIC DNA]</scope>
</reference>
<name>A0AAV3NLG8_LITER</name>
<feature type="region of interest" description="Disordered" evidence="1">
    <location>
        <begin position="167"/>
        <end position="193"/>
    </location>
</feature>
<dbReference type="PANTHER" id="PTHR34792">
    <property type="entry name" value="OS02G0121500 PROTEIN"/>
    <property type="match status" value="1"/>
</dbReference>
<feature type="region of interest" description="Disordered" evidence="1">
    <location>
        <begin position="453"/>
        <end position="476"/>
    </location>
</feature>
<accession>A0AAV3NLG8</accession>
<evidence type="ECO:0000313" key="2">
    <source>
        <dbReference type="EMBL" id="GAA0139341.1"/>
    </source>
</evidence>
<organism evidence="2 3">
    <name type="scientific">Lithospermum erythrorhizon</name>
    <name type="common">Purple gromwell</name>
    <name type="synonym">Lithospermum officinale var. erythrorhizon</name>
    <dbReference type="NCBI Taxonomy" id="34254"/>
    <lineage>
        <taxon>Eukaryota</taxon>
        <taxon>Viridiplantae</taxon>
        <taxon>Streptophyta</taxon>
        <taxon>Embryophyta</taxon>
        <taxon>Tracheophyta</taxon>
        <taxon>Spermatophyta</taxon>
        <taxon>Magnoliopsida</taxon>
        <taxon>eudicotyledons</taxon>
        <taxon>Gunneridae</taxon>
        <taxon>Pentapetalae</taxon>
        <taxon>asterids</taxon>
        <taxon>lamiids</taxon>
        <taxon>Boraginales</taxon>
        <taxon>Boraginaceae</taxon>
        <taxon>Boraginoideae</taxon>
        <taxon>Lithospermeae</taxon>
        <taxon>Lithospermum</taxon>
    </lineage>
</organism>
<keyword evidence="3" id="KW-1185">Reference proteome</keyword>
<sequence length="585" mass="64324">MGSLGSSDWEEEHRGNSCISKRLKIPKKLSDDFITVDYALVPRKLRSAAKKRSSGSVSPQLLSCKKHNRAGNGDELAGKNGLKKLKLSMEQGISVRQERHVSASNITKDEEEVAEALYALADMFPPTSKDKTELSGEPSKLESVAFSNMEMFESGVVLEKETEIKTISRSGTKTNSQSSNVEGSAEGEKIQSSSDGSWIKSLVKNSSLKFHTQEPKADPPSTVLNVFGSSTSKFSAISQPQHLENSFIPKKGGRFQVASEKPWKKCCTHVHVSNLINELKKADTLQMHSTQAARFEELNRGGFINSYTSTKNTNNVFPLVSTSDAVSSAAETGSDEIRNAVLLHKRLLQDQQHTVSASQFFTLQNLENLDIFPLPTRGARGESSHGRASVDQCSHGRANVDQRLGSVAQLHLPYLHSKNQRTIPFLLPQNYYSTDSSSGGGTTVAQQIQLPSYQSGRNYGRPTGGATARPKQQTWKPQLQQNWCDQLRENWKAGQVTALNISNWQNGVQDGQSLPQFAPLFSPSHSSLGVFGQNHAPRHQQQQPSTMPTLFLPPSREQGQPHLHYDFLGSGGRHPDSVQPALQLL</sequence>
<dbReference type="Proteomes" id="UP001454036">
    <property type="component" value="Unassembled WGS sequence"/>
</dbReference>
<dbReference type="InterPro" id="IPR040305">
    <property type="entry name" value="At1g75730-like"/>
</dbReference>
<evidence type="ECO:0000256" key="1">
    <source>
        <dbReference type="SAM" id="MobiDB-lite"/>
    </source>
</evidence>
<feature type="region of interest" description="Disordered" evidence="1">
    <location>
        <begin position="46"/>
        <end position="78"/>
    </location>
</feature>
<feature type="compositionally biased region" description="Polar residues" evidence="1">
    <location>
        <begin position="167"/>
        <end position="182"/>
    </location>
</feature>
<dbReference type="PANTHER" id="PTHR34792:SF1">
    <property type="entry name" value="OS02G0121500 PROTEIN"/>
    <property type="match status" value="1"/>
</dbReference>
<dbReference type="EMBL" id="BAABME010000081">
    <property type="protein sequence ID" value="GAA0139341.1"/>
    <property type="molecule type" value="Genomic_DNA"/>
</dbReference>
<protein>
    <submittedName>
        <fullName evidence="2">Uncharacterized protein</fullName>
    </submittedName>
</protein>
<dbReference type="AlphaFoldDB" id="A0AAV3NLG8"/>
<gene>
    <name evidence="2" type="ORF">LIER_00906</name>
</gene>
<feature type="region of interest" description="Disordered" evidence="1">
    <location>
        <begin position="535"/>
        <end position="579"/>
    </location>
</feature>
<feature type="compositionally biased region" description="Polar residues" evidence="1">
    <location>
        <begin position="539"/>
        <end position="548"/>
    </location>
</feature>
<proteinExistence type="predicted"/>
<comment type="caution">
    <text evidence="2">The sequence shown here is derived from an EMBL/GenBank/DDBJ whole genome shotgun (WGS) entry which is preliminary data.</text>
</comment>
<evidence type="ECO:0000313" key="3">
    <source>
        <dbReference type="Proteomes" id="UP001454036"/>
    </source>
</evidence>